<keyword evidence="4" id="KW-1185">Reference proteome</keyword>
<evidence type="ECO:0000313" key="3">
    <source>
        <dbReference type="EMBL" id="MBU7597791.1"/>
    </source>
</evidence>
<evidence type="ECO:0000256" key="1">
    <source>
        <dbReference type="SAM" id="MobiDB-lite"/>
    </source>
</evidence>
<keyword evidence="2" id="KW-0812">Transmembrane</keyword>
<dbReference type="InterPro" id="IPR046112">
    <property type="entry name" value="DUF6049"/>
</dbReference>
<gene>
    <name evidence="3" type="ORF">JGS22_009205</name>
</gene>
<dbReference type="AlphaFoldDB" id="A0A949JDA5"/>
<evidence type="ECO:0000256" key="2">
    <source>
        <dbReference type="SAM" id="Phobius"/>
    </source>
</evidence>
<sequence length="788" mass="83779">MHPAAQSRPGAPHRPQNGTGSRSAEVTLNTVSPAVPDADGTLTLSGTATNRSRTALSDGEIVLYSGQRLASRSAIEQAGKRTGFQPGQEGTRVSGKGTTVEVDDLRPGQTRSFSLRVPVERLGIGDDGVHQLSVTLTGQSRAEPYEHVLGVSRTFLPQYGGSGSETDMTFVWPLISGSHLTARTESDRRQTPVFRDDRLAKEIAPGGRLEQLVALGKNLPVSWVVDPDLLASVDAMTKPYKVETPEGVVSGETRSNADARRWLNDLQEAVEDKEVVALPFGDPDLAALAHHGKKVSGTLGHLRPATDGARKTVETILHTTPNTDFAWPIEGAIDPSVVSVATSGGARSILTRSDSLRETDGLSYTPSAARPIGGGVTAVSADARLSRMFRDDMTSAEKATSAVQQFVAQSLALSEQNAAGTRNLVVAPQRMPSGSQARAMAAAVEALEDAGWSDFTELGEASKAKPDPKAAKSVPNTGAYPGRLRRQELDTNAFKQLQRTQSTLDDFTVILSQDDRVVTPFGNALRRELSTSWRGRENEAAAYRESVQAYLSELTRQVRLVQKSRMTLSGRSATIPVTVQNNLIQPVDGLELRLTSQRRIGLEIEEERQQVVVEGGHSQSLKFETSARANGRTLLEARLYTKDNKPYGPPMRFQVDVTEITSTVLLVIAGGVLLVVLAGVRMYTQRRRQGPAPDPDAPLVPGADADQRPEPAPEPAPEPTGTGTDSGSGTGTGAHAAGTSGTSDQPDPDTSSENPSDAPSATSDAGTPDTDTGPENPDSPGAGEKVDR</sequence>
<feature type="compositionally biased region" description="Polar residues" evidence="1">
    <location>
        <begin position="744"/>
        <end position="765"/>
    </location>
</feature>
<dbReference type="Pfam" id="PF19516">
    <property type="entry name" value="DUF6049"/>
    <property type="match status" value="1"/>
</dbReference>
<organism evidence="3 4">
    <name type="scientific">Streptomyces tardus</name>
    <dbReference type="NCBI Taxonomy" id="2780544"/>
    <lineage>
        <taxon>Bacteria</taxon>
        <taxon>Bacillati</taxon>
        <taxon>Actinomycetota</taxon>
        <taxon>Actinomycetes</taxon>
        <taxon>Kitasatosporales</taxon>
        <taxon>Streptomycetaceae</taxon>
        <taxon>Streptomyces</taxon>
    </lineage>
</organism>
<accession>A0A949JDA5</accession>
<dbReference type="Proteomes" id="UP000694501">
    <property type="component" value="Unassembled WGS sequence"/>
</dbReference>
<keyword evidence="2" id="KW-1133">Transmembrane helix</keyword>
<reference evidence="3" key="1">
    <citation type="submission" date="2021-06" db="EMBL/GenBank/DDBJ databases">
        <title>Sequencing of actinobacteria type strains.</title>
        <authorList>
            <person name="Nguyen G.-S."/>
            <person name="Wentzel A."/>
        </authorList>
    </citation>
    <scope>NUCLEOTIDE SEQUENCE</scope>
    <source>
        <strain evidence="3">P38-E01</strain>
    </source>
</reference>
<name>A0A949JDA5_9ACTN</name>
<feature type="region of interest" description="Disordered" evidence="1">
    <location>
        <begin position="687"/>
        <end position="788"/>
    </location>
</feature>
<feature type="region of interest" description="Disordered" evidence="1">
    <location>
        <begin position="460"/>
        <end position="482"/>
    </location>
</feature>
<proteinExistence type="predicted"/>
<feature type="compositionally biased region" description="Basic and acidic residues" evidence="1">
    <location>
        <begin position="460"/>
        <end position="470"/>
    </location>
</feature>
<feature type="region of interest" description="Disordered" evidence="1">
    <location>
        <begin position="77"/>
        <end position="104"/>
    </location>
</feature>
<comment type="caution">
    <text evidence="3">The sequence shown here is derived from an EMBL/GenBank/DDBJ whole genome shotgun (WGS) entry which is preliminary data.</text>
</comment>
<protein>
    <submittedName>
        <fullName evidence="3">Uncharacterized protein</fullName>
    </submittedName>
</protein>
<feature type="region of interest" description="Disordered" evidence="1">
    <location>
        <begin position="1"/>
        <end position="23"/>
    </location>
</feature>
<evidence type="ECO:0000313" key="4">
    <source>
        <dbReference type="Proteomes" id="UP000694501"/>
    </source>
</evidence>
<feature type="compositionally biased region" description="Low complexity" evidence="1">
    <location>
        <begin position="733"/>
        <end position="743"/>
    </location>
</feature>
<feature type="transmembrane region" description="Helical" evidence="2">
    <location>
        <begin position="660"/>
        <end position="680"/>
    </location>
</feature>
<dbReference type="EMBL" id="JAELVF020000001">
    <property type="protein sequence ID" value="MBU7597791.1"/>
    <property type="molecule type" value="Genomic_DNA"/>
</dbReference>
<keyword evidence="2" id="KW-0472">Membrane</keyword>